<dbReference type="FunCoup" id="A0A2G5E9C9">
    <property type="interactions" value="246"/>
</dbReference>
<feature type="domain" description="AB hydrolase-1" evidence="2">
    <location>
        <begin position="44"/>
        <end position="286"/>
    </location>
</feature>
<reference evidence="3 4" key="1">
    <citation type="submission" date="2017-09" db="EMBL/GenBank/DDBJ databases">
        <title>WGS assembly of Aquilegia coerulea Goldsmith.</title>
        <authorList>
            <person name="Hodges S."/>
            <person name="Kramer E."/>
            <person name="Nordborg M."/>
            <person name="Tomkins J."/>
            <person name="Borevitz J."/>
            <person name="Derieg N."/>
            <person name="Yan J."/>
            <person name="Mihaltcheva S."/>
            <person name="Hayes R.D."/>
            <person name="Rokhsar D."/>
        </authorList>
    </citation>
    <scope>NUCLEOTIDE SEQUENCE [LARGE SCALE GENOMIC DNA]</scope>
    <source>
        <strain evidence="4">cv. Goldsmith</strain>
    </source>
</reference>
<dbReference type="FunFam" id="3.40.50.1820:FF:000051">
    <property type="entry name" value="(S)-hydroxynitrile lyase"/>
    <property type="match status" value="1"/>
</dbReference>
<keyword evidence="4" id="KW-1185">Reference proteome</keyword>
<dbReference type="GO" id="GO:0080032">
    <property type="term" value="F:methyl jasmonate esterase activity"/>
    <property type="evidence" value="ECO:0007669"/>
    <property type="project" value="TreeGrafter"/>
</dbReference>
<name>A0A2G5E9C9_AQUCA</name>
<gene>
    <name evidence="3" type="ORF">AQUCO_01000316v1</name>
</gene>
<dbReference type="Gene3D" id="3.40.50.1820">
    <property type="entry name" value="alpha/beta hydrolase"/>
    <property type="match status" value="1"/>
</dbReference>
<dbReference type="AlphaFoldDB" id="A0A2G5E9C9"/>
<dbReference type="SUPFAM" id="SSF53474">
    <property type="entry name" value="alpha/beta-Hydrolases"/>
    <property type="match status" value="1"/>
</dbReference>
<sequence>MLIACADSLILSWSIFKTGHHTLRREDLRIIERMMSSKNKQYHFVLVHGLGHGAWCWYKVRTLLESVGHQVTALDLAASGVNLKTLDEVHTMLDYSQPLLEFMETIPMNERVIIVGNSLGGFSLAYAMDKFPEKISVAVFVAAFMPDTSHGPSYVMDKLSELAPKENFMDTKFAIQEGAGKPKTTMHFGPEFIASKLYPKSSPEDISLAKMLIRVGSMFRDDLSTAANFSDKGYGSVNRAYIVCKDDKAMSEDFQQWMIQNNPVKEVKEIPGADHIPMISKPQEVCHVLLEIANNCN</sequence>
<evidence type="ECO:0000313" key="4">
    <source>
        <dbReference type="Proteomes" id="UP000230069"/>
    </source>
</evidence>
<dbReference type="InParanoid" id="A0A2G5E9C9"/>
<keyword evidence="1" id="KW-0378">Hydrolase</keyword>
<protein>
    <recommendedName>
        <fullName evidence="2">AB hydrolase-1 domain-containing protein</fullName>
    </recommendedName>
</protein>
<dbReference type="GO" id="GO:0080030">
    <property type="term" value="F:methyl indole-3-acetate esterase activity"/>
    <property type="evidence" value="ECO:0007669"/>
    <property type="project" value="TreeGrafter"/>
</dbReference>
<dbReference type="InterPro" id="IPR000073">
    <property type="entry name" value="AB_hydrolase_1"/>
</dbReference>
<organism evidence="3 4">
    <name type="scientific">Aquilegia coerulea</name>
    <name type="common">Rocky mountain columbine</name>
    <dbReference type="NCBI Taxonomy" id="218851"/>
    <lineage>
        <taxon>Eukaryota</taxon>
        <taxon>Viridiplantae</taxon>
        <taxon>Streptophyta</taxon>
        <taxon>Embryophyta</taxon>
        <taxon>Tracheophyta</taxon>
        <taxon>Spermatophyta</taxon>
        <taxon>Magnoliopsida</taxon>
        <taxon>Ranunculales</taxon>
        <taxon>Ranunculaceae</taxon>
        <taxon>Thalictroideae</taxon>
        <taxon>Aquilegia</taxon>
    </lineage>
</organism>
<accession>A0A2G5E9C9</accession>
<dbReference type="InterPro" id="IPR045889">
    <property type="entry name" value="MES/HNL"/>
</dbReference>
<evidence type="ECO:0000259" key="2">
    <source>
        <dbReference type="Pfam" id="PF12697"/>
    </source>
</evidence>
<dbReference type="Pfam" id="PF12697">
    <property type="entry name" value="Abhydrolase_6"/>
    <property type="match status" value="1"/>
</dbReference>
<evidence type="ECO:0000313" key="3">
    <source>
        <dbReference type="EMBL" id="PIA52363.1"/>
    </source>
</evidence>
<dbReference type="OrthoDB" id="408373at2759"/>
<dbReference type="Proteomes" id="UP000230069">
    <property type="component" value="Unassembled WGS sequence"/>
</dbReference>
<proteinExistence type="predicted"/>
<dbReference type="InterPro" id="IPR029058">
    <property type="entry name" value="AB_hydrolase_fold"/>
</dbReference>
<dbReference type="GO" id="GO:0009694">
    <property type="term" value="P:jasmonic acid metabolic process"/>
    <property type="evidence" value="ECO:0007669"/>
    <property type="project" value="TreeGrafter"/>
</dbReference>
<dbReference type="PANTHER" id="PTHR10992:SF1083">
    <property type="entry name" value="METHYLESTERASE 1"/>
    <property type="match status" value="1"/>
</dbReference>
<dbReference type="EMBL" id="KZ305027">
    <property type="protein sequence ID" value="PIA52363.1"/>
    <property type="molecule type" value="Genomic_DNA"/>
</dbReference>
<dbReference type="PANTHER" id="PTHR10992">
    <property type="entry name" value="METHYLESTERASE FAMILY MEMBER"/>
    <property type="match status" value="1"/>
</dbReference>
<dbReference type="STRING" id="218851.A0A2G5E9C9"/>
<dbReference type="GO" id="GO:0080031">
    <property type="term" value="F:methyl salicylate esterase activity"/>
    <property type="evidence" value="ECO:0007669"/>
    <property type="project" value="TreeGrafter"/>
</dbReference>
<evidence type="ECO:0000256" key="1">
    <source>
        <dbReference type="ARBA" id="ARBA00022801"/>
    </source>
</evidence>
<dbReference type="GO" id="GO:0009696">
    <property type="term" value="P:salicylic acid metabolic process"/>
    <property type="evidence" value="ECO:0007669"/>
    <property type="project" value="TreeGrafter"/>
</dbReference>